<evidence type="ECO:0000256" key="1">
    <source>
        <dbReference type="SAM" id="MobiDB-lite"/>
    </source>
</evidence>
<evidence type="ECO:0000313" key="2">
    <source>
        <dbReference type="EMBL" id="NGQ93181.1"/>
    </source>
</evidence>
<gene>
    <name evidence="2" type="ORF">G5V65_20025</name>
</gene>
<keyword evidence="3" id="KW-1185">Reference proteome</keyword>
<dbReference type="RefSeq" id="WP_165053939.1">
    <property type="nucleotide sequence ID" value="NZ_JAALFE010000035.1"/>
</dbReference>
<dbReference type="EMBL" id="JAALFE010000035">
    <property type="protein sequence ID" value="NGQ93181.1"/>
    <property type="molecule type" value="Genomic_DNA"/>
</dbReference>
<proteinExistence type="predicted"/>
<feature type="region of interest" description="Disordered" evidence="1">
    <location>
        <begin position="44"/>
        <end position="79"/>
    </location>
</feature>
<name>A0A6M1UBI9_9RHOB</name>
<comment type="caution">
    <text evidence="2">The sequence shown here is derived from an EMBL/GenBank/DDBJ whole genome shotgun (WGS) entry which is preliminary data.</text>
</comment>
<reference evidence="2 3" key="1">
    <citation type="submission" date="2020-02" db="EMBL/GenBank/DDBJ databases">
        <title>Rhodobacter translucens sp. nov., a novel bacterium isolated from activated sludge.</title>
        <authorList>
            <person name="Liu J."/>
        </authorList>
    </citation>
    <scope>NUCLEOTIDE SEQUENCE [LARGE SCALE GENOMIC DNA]</scope>
    <source>
        <strain evidence="2 3">HX-7-19</strain>
    </source>
</reference>
<sequence length="103" mass="11038">MRIVENEARSIDIRQELCKLGDLPPDVAPGSMHVQMPFPVLWRSPPSAMSAPEATSSRKKGATGLKESKAAGSSDATVSIRKDASLKANALIAEKARTPIPHY</sequence>
<evidence type="ECO:0000313" key="3">
    <source>
        <dbReference type="Proteomes" id="UP000474758"/>
    </source>
</evidence>
<dbReference type="Proteomes" id="UP000474758">
    <property type="component" value="Unassembled WGS sequence"/>
</dbReference>
<protein>
    <submittedName>
        <fullName evidence="2">Uncharacterized protein</fullName>
    </submittedName>
</protein>
<dbReference type="AlphaFoldDB" id="A0A6M1UBI9"/>
<organism evidence="2 3">
    <name type="scientific">Paragemmobacter kunshanensis</name>
    <dbReference type="NCBI Taxonomy" id="2583234"/>
    <lineage>
        <taxon>Bacteria</taxon>
        <taxon>Pseudomonadati</taxon>
        <taxon>Pseudomonadota</taxon>
        <taxon>Alphaproteobacteria</taxon>
        <taxon>Rhodobacterales</taxon>
        <taxon>Paracoccaceae</taxon>
        <taxon>Paragemmobacter</taxon>
    </lineage>
</organism>
<accession>A0A6M1UBI9</accession>